<name>A0A835TK52_CHLIN</name>
<feature type="signal peptide" evidence="2">
    <location>
        <begin position="1"/>
        <end position="23"/>
    </location>
</feature>
<feature type="chain" id="PRO_5032569598" evidence="2">
    <location>
        <begin position="24"/>
        <end position="637"/>
    </location>
</feature>
<dbReference type="Proteomes" id="UP000650467">
    <property type="component" value="Unassembled WGS sequence"/>
</dbReference>
<feature type="region of interest" description="Disordered" evidence="1">
    <location>
        <begin position="576"/>
        <end position="630"/>
    </location>
</feature>
<evidence type="ECO:0000256" key="1">
    <source>
        <dbReference type="SAM" id="MobiDB-lite"/>
    </source>
</evidence>
<sequence length="637" mass="71426">MAAPKSALGLLVVLLVHTTVIGARRVRLQQAVLSPSTAAQVSCPQQPVAFLQKTHKVTQRFLDSAVLAKQQVQERCGGYHRVLYVITEDLGPANSTKALAAAADLKTLRAALGEDGVIALGRQDFSTTFGIEWSKFPIPGHFTWNHCDAPELVWFDLFSRDLDPAIKNMWVAEYDVAWTGDIAGVFGTFPERPDFVCCTDFKSGGIGIGSGWMNFKLRTWLQDKEVKQCFIMLARYSLRYMRVFWEETRMGHLQFCEVSGAAICNKHSTWCRIHTFDQRSNVVGRDAKGGSLFHFSSHINEEEWKRQVAAFEAAARVTQRFLDSAMLAKQQVQERCGGYHRVLYAVHEDLGKGNETLALAVESDLRALRAALGEDGVIAFGIHDFSTTFGFEWGKSPLRGKFSWNHCDAPELVWYDLFGRDLDPAIKHVWAAEYDVAWTGDIAGVFGTFPERPDFVCSTDHKKGMSVKPGWANYKLRTWLQDKEVKQCFIMLARYSLRYMRVFWEETRMGHLQFCEVSGAAICNRHHLWCKIHTFNQTSDIVGRDSNGVSMYRYKNHINQEQWAKLAAGHAVVAQEAPPPDQQIQAEGTAEEAASDEQVEGVNGGGHSGRRSGRSAVGRETLPTSSAPGHIFHALKW</sequence>
<dbReference type="EMBL" id="JAEHOC010000008">
    <property type="protein sequence ID" value="KAG2439190.1"/>
    <property type="molecule type" value="Genomic_DNA"/>
</dbReference>
<protein>
    <submittedName>
        <fullName evidence="3">Uncharacterized protein</fullName>
    </submittedName>
</protein>
<gene>
    <name evidence="3" type="ORF">HXX76_004553</name>
</gene>
<evidence type="ECO:0000256" key="2">
    <source>
        <dbReference type="SAM" id="SignalP"/>
    </source>
</evidence>
<proteinExistence type="predicted"/>
<feature type="compositionally biased region" description="Acidic residues" evidence="1">
    <location>
        <begin position="589"/>
        <end position="599"/>
    </location>
</feature>
<dbReference type="AlphaFoldDB" id="A0A835TK52"/>
<comment type="caution">
    <text evidence="3">The sequence shown here is derived from an EMBL/GenBank/DDBJ whole genome shotgun (WGS) entry which is preliminary data.</text>
</comment>
<evidence type="ECO:0000313" key="3">
    <source>
        <dbReference type="EMBL" id="KAG2439190.1"/>
    </source>
</evidence>
<accession>A0A835TK52</accession>
<keyword evidence="4" id="KW-1185">Reference proteome</keyword>
<keyword evidence="2" id="KW-0732">Signal</keyword>
<evidence type="ECO:0000313" key="4">
    <source>
        <dbReference type="Proteomes" id="UP000650467"/>
    </source>
</evidence>
<reference evidence="3" key="1">
    <citation type="journal article" date="2020" name="bioRxiv">
        <title>Comparative genomics of Chlamydomonas.</title>
        <authorList>
            <person name="Craig R.J."/>
            <person name="Hasan A.R."/>
            <person name="Ness R.W."/>
            <person name="Keightley P.D."/>
        </authorList>
    </citation>
    <scope>NUCLEOTIDE SEQUENCE</scope>
    <source>
        <strain evidence="3">SAG 7.73</strain>
    </source>
</reference>
<dbReference type="OrthoDB" id="539940at2759"/>
<organism evidence="3 4">
    <name type="scientific">Chlamydomonas incerta</name>
    <dbReference type="NCBI Taxonomy" id="51695"/>
    <lineage>
        <taxon>Eukaryota</taxon>
        <taxon>Viridiplantae</taxon>
        <taxon>Chlorophyta</taxon>
        <taxon>core chlorophytes</taxon>
        <taxon>Chlorophyceae</taxon>
        <taxon>CS clade</taxon>
        <taxon>Chlamydomonadales</taxon>
        <taxon>Chlamydomonadaceae</taxon>
        <taxon>Chlamydomonas</taxon>
    </lineage>
</organism>